<accession>A0A0U5C2E8</accession>
<dbReference type="PROSITE" id="PS50088">
    <property type="entry name" value="ANK_REPEAT"/>
    <property type="match status" value="6"/>
</dbReference>
<feature type="repeat" description="ANK" evidence="3">
    <location>
        <begin position="107"/>
        <end position="143"/>
    </location>
</feature>
<dbReference type="SUPFAM" id="SSF48403">
    <property type="entry name" value="Ankyrin repeat"/>
    <property type="match status" value="1"/>
</dbReference>
<dbReference type="Pfam" id="PF12796">
    <property type="entry name" value="Ank_2"/>
    <property type="match status" value="3"/>
</dbReference>
<evidence type="ECO:0000313" key="6">
    <source>
        <dbReference type="Proteomes" id="UP000054771"/>
    </source>
</evidence>
<feature type="repeat" description="ANK" evidence="3">
    <location>
        <begin position="344"/>
        <end position="376"/>
    </location>
</feature>
<feature type="compositionally biased region" description="Polar residues" evidence="4">
    <location>
        <begin position="54"/>
        <end position="63"/>
    </location>
</feature>
<dbReference type="Proteomes" id="UP000054771">
    <property type="component" value="Unassembled WGS sequence"/>
</dbReference>
<evidence type="ECO:0000256" key="1">
    <source>
        <dbReference type="ARBA" id="ARBA00022737"/>
    </source>
</evidence>
<evidence type="ECO:0000256" key="3">
    <source>
        <dbReference type="PROSITE-ProRule" id="PRU00023"/>
    </source>
</evidence>
<dbReference type="STRING" id="454130.A0A0U5C2E8"/>
<feature type="repeat" description="ANK" evidence="3">
    <location>
        <begin position="377"/>
        <end position="415"/>
    </location>
</feature>
<evidence type="ECO:0000256" key="4">
    <source>
        <dbReference type="SAM" id="MobiDB-lite"/>
    </source>
</evidence>
<keyword evidence="2 3" id="KW-0040">ANK repeat</keyword>
<feature type="compositionally biased region" description="Pro residues" evidence="4">
    <location>
        <begin position="11"/>
        <end position="22"/>
    </location>
</feature>
<proteinExistence type="predicted"/>
<dbReference type="PRINTS" id="PR01415">
    <property type="entry name" value="ANKYRIN"/>
</dbReference>
<protein>
    <submittedName>
        <fullName evidence="5">Uncharacterized protein</fullName>
    </submittedName>
</protein>
<dbReference type="PROSITE" id="PS50297">
    <property type="entry name" value="ANK_REP_REGION"/>
    <property type="match status" value="4"/>
</dbReference>
<organism evidence="5 6">
    <name type="scientific">Aspergillus calidoustus</name>
    <dbReference type="NCBI Taxonomy" id="454130"/>
    <lineage>
        <taxon>Eukaryota</taxon>
        <taxon>Fungi</taxon>
        <taxon>Dikarya</taxon>
        <taxon>Ascomycota</taxon>
        <taxon>Pezizomycotina</taxon>
        <taxon>Eurotiomycetes</taxon>
        <taxon>Eurotiomycetidae</taxon>
        <taxon>Eurotiales</taxon>
        <taxon>Aspergillaceae</taxon>
        <taxon>Aspergillus</taxon>
        <taxon>Aspergillus subgen. Nidulantes</taxon>
    </lineage>
</organism>
<dbReference type="InterPro" id="IPR036770">
    <property type="entry name" value="Ankyrin_rpt-contain_sf"/>
</dbReference>
<feature type="repeat" description="ANK" evidence="3">
    <location>
        <begin position="270"/>
        <end position="302"/>
    </location>
</feature>
<feature type="compositionally biased region" description="Pro residues" evidence="4">
    <location>
        <begin position="33"/>
        <end position="47"/>
    </location>
</feature>
<dbReference type="SMART" id="SM00248">
    <property type="entry name" value="ANK"/>
    <property type="match status" value="9"/>
</dbReference>
<dbReference type="EMBL" id="CDMC01000001">
    <property type="protein sequence ID" value="CEL01353.1"/>
    <property type="molecule type" value="Genomic_DNA"/>
</dbReference>
<gene>
    <name evidence="5" type="ORF">ASPCAL00937</name>
</gene>
<keyword evidence="6" id="KW-1185">Reference proteome</keyword>
<feature type="region of interest" description="Disordered" evidence="4">
    <location>
        <begin position="210"/>
        <end position="239"/>
    </location>
</feature>
<reference evidence="6" key="1">
    <citation type="journal article" date="2016" name="Genome Announc.">
        <title>Draft genome sequences of fungus Aspergillus calidoustus.</title>
        <authorList>
            <person name="Horn F."/>
            <person name="Linde J."/>
            <person name="Mattern D.J."/>
            <person name="Walther G."/>
            <person name="Guthke R."/>
            <person name="Scherlach K."/>
            <person name="Martin K."/>
            <person name="Brakhage A.A."/>
            <person name="Petzke L."/>
            <person name="Valiante V."/>
        </authorList>
    </citation>
    <scope>NUCLEOTIDE SEQUENCE [LARGE SCALE GENOMIC DNA]</scope>
    <source>
        <strain evidence="6">SF006504</strain>
    </source>
</reference>
<feature type="region of interest" description="Disordered" evidence="4">
    <location>
        <begin position="1"/>
        <end position="71"/>
    </location>
</feature>
<dbReference type="Gene3D" id="1.25.40.20">
    <property type="entry name" value="Ankyrin repeat-containing domain"/>
    <property type="match status" value="3"/>
</dbReference>
<keyword evidence="1" id="KW-0677">Repeat</keyword>
<feature type="repeat" description="ANK" evidence="3">
    <location>
        <begin position="178"/>
        <end position="210"/>
    </location>
</feature>
<dbReference type="InterPro" id="IPR002110">
    <property type="entry name" value="Ankyrin_rpt"/>
</dbReference>
<dbReference type="OrthoDB" id="341259at2759"/>
<dbReference type="PANTHER" id="PTHR24198:SF165">
    <property type="entry name" value="ANKYRIN REPEAT-CONTAINING PROTEIN-RELATED"/>
    <property type="match status" value="1"/>
</dbReference>
<evidence type="ECO:0000313" key="5">
    <source>
        <dbReference type="EMBL" id="CEL01353.1"/>
    </source>
</evidence>
<evidence type="ECO:0000256" key="2">
    <source>
        <dbReference type="ARBA" id="ARBA00023043"/>
    </source>
</evidence>
<feature type="repeat" description="ANK" evidence="3">
    <location>
        <begin position="308"/>
        <end position="329"/>
    </location>
</feature>
<name>A0A0U5C2E8_ASPCI</name>
<sequence>MASIRDDGFDEPPPVYRPPSPAPTYRTVDIQPSHPPPTARQPQPQPQRIPSAPSTRNTPVQPQSKHKGSLSPTAQLFRQAIEESDVKQLHSHLNRGIDANLILDDETLSRPLHLAVAVPDSSVTGEIFRLLLTHGADATLANAKGYAPIHLAAGYNNALAVEHLVKLGRADPDSLSQSGLTALQIAAEFGHLAVLNTLIKLGAKIENHAPPASRDLAHTTPPKDAGSNPEGKKKKPTKTSPLYRAAANAHLNIVTALLNARANPWSPDEHGRTLLHHASRNAWPDLVRFLLTASSDVALRNVARVDNVGATALHGAAKGGDVEILSLLLGFADLRGMVNKAMRKGFTALHIASHFGHAPAVRLLLEHGADVALRRDHRMTPLHVAVQGETDKSDPDRDLLVALIDAGVDLHALDDGGRTAVDLALVLGKAGVAVFLVERGATVSEDLRSDARLKRYWGLGVRGWPSRP</sequence>
<dbReference type="AlphaFoldDB" id="A0A0U5C2E8"/>
<dbReference type="PANTHER" id="PTHR24198">
    <property type="entry name" value="ANKYRIN REPEAT AND PROTEIN KINASE DOMAIN-CONTAINING PROTEIN"/>
    <property type="match status" value="1"/>
</dbReference>